<protein>
    <submittedName>
        <fullName evidence="2">Nipped-B-like protein B</fullName>
    </submittedName>
</protein>
<dbReference type="OrthoDB" id="9344731at2759"/>
<evidence type="ECO:0000313" key="3">
    <source>
        <dbReference type="Proteomes" id="UP000314294"/>
    </source>
</evidence>
<dbReference type="EMBL" id="SRLO01000149">
    <property type="protein sequence ID" value="TNN71477.1"/>
    <property type="molecule type" value="Genomic_DNA"/>
</dbReference>
<reference evidence="2 3" key="1">
    <citation type="submission" date="2019-03" db="EMBL/GenBank/DDBJ databases">
        <title>First draft genome of Liparis tanakae, snailfish: a comprehensive survey of snailfish specific genes.</title>
        <authorList>
            <person name="Kim W."/>
            <person name="Song I."/>
            <person name="Jeong J.-H."/>
            <person name="Kim D."/>
            <person name="Kim S."/>
            <person name="Ryu S."/>
            <person name="Song J.Y."/>
            <person name="Lee S.K."/>
        </authorList>
    </citation>
    <scope>NUCLEOTIDE SEQUENCE [LARGE SCALE GENOMIC DNA]</scope>
    <source>
        <tissue evidence="2">Muscle</tissue>
    </source>
</reference>
<proteinExistence type="predicted"/>
<evidence type="ECO:0000256" key="1">
    <source>
        <dbReference type="SAM" id="MobiDB-lite"/>
    </source>
</evidence>
<feature type="region of interest" description="Disordered" evidence="1">
    <location>
        <begin position="20"/>
        <end position="162"/>
    </location>
</feature>
<gene>
    <name evidence="2" type="primary">nipblb_9</name>
    <name evidence="2" type="ORF">EYF80_018311</name>
</gene>
<accession>A0A4Z2I0J4</accession>
<name>A0A4Z2I0J4_9TELE</name>
<comment type="caution">
    <text evidence="2">The sequence shown here is derived from an EMBL/GenBank/DDBJ whole genome shotgun (WGS) entry which is preliminary data.</text>
</comment>
<sequence length="396" mass="44585">MRGWAAVCGEWETIQSCMEERRQRRGRERLGEAERGRERQREAGRGWERQREAGRGRERQREAGRGWERQREAERGKERQREAERGRERQREAERGRERMGEAERGRERQREAERGRERPGEDGRGRERLREAGRGRERQREAERGRERQGEAERGRERMGEAGAVVSRDELLLHNCSAANLVLFKLSNDFEATGGAADSIKAEQLFGRGVTPLRSSYSVILCWMLCGCSFKVVDRKCGHPADHGALLTLRLNDGRVDVSLFEGLDGLLLAAPIQPLVQPIPSESLVVPVKVDPLQDQAQPRSFGNVHLILPPAALDHFVLRVALCHRDHQADHLPDLVQHKALAPYACTFSFSAESSFSSLALFSSLAVCSSLDASLIVLNTSRGPPGETSQHNP</sequence>
<evidence type="ECO:0000313" key="2">
    <source>
        <dbReference type="EMBL" id="TNN71477.1"/>
    </source>
</evidence>
<feature type="compositionally biased region" description="Basic and acidic residues" evidence="1">
    <location>
        <begin position="20"/>
        <end position="161"/>
    </location>
</feature>
<organism evidence="2 3">
    <name type="scientific">Liparis tanakae</name>
    <name type="common">Tanaka's snailfish</name>
    <dbReference type="NCBI Taxonomy" id="230148"/>
    <lineage>
        <taxon>Eukaryota</taxon>
        <taxon>Metazoa</taxon>
        <taxon>Chordata</taxon>
        <taxon>Craniata</taxon>
        <taxon>Vertebrata</taxon>
        <taxon>Euteleostomi</taxon>
        <taxon>Actinopterygii</taxon>
        <taxon>Neopterygii</taxon>
        <taxon>Teleostei</taxon>
        <taxon>Neoteleostei</taxon>
        <taxon>Acanthomorphata</taxon>
        <taxon>Eupercaria</taxon>
        <taxon>Perciformes</taxon>
        <taxon>Cottioidei</taxon>
        <taxon>Cottales</taxon>
        <taxon>Liparidae</taxon>
        <taxon>Liparis</taxon>
    </lineage>
</organism>
<dbReference type="Proteomes" id="UP000314294">
    <property type="component" value="Unassembled WGS sequence"/>
</dbReference>
<dbReference type="AlphaFoldDB" id="A0A4Z2I0J4"/>
<keyword evidence="3" id="KW-1185">Reference proteome</keyword>